<evidence type="ECO:0000313" key="3">
    <source>
        <dbReference type="Proteomes" id="UP001367508"/>
    </source>
</evidence>
<reference evidence="2 3" key="1">
    <citation type="submission" date="2024-01" db="EMBL/GenBank/DDBJ databases">
        <title>The genomes of 5 underutilized Papilionoideae crops provide insights into root nodulation and disease resistanc.</title>
        <authorList>
            <person name="Jiang F."/>
        </authorList>
    </citation>
    <scope>NUCLEOTIDE SEQUENCE [LARGE SCALE GENOMIC DNA]</scope>
    <source>
        <strain evidence="2">LVBAO_FW01</strain>
        <tissue evidence="2">Leaves</tissue>
    </source>
</reference>
<dbReference type="Proteomes" id="UP001367508">
    <property type="component" value="Unassembled WGS sequence"/>
</dbReference>
<keyword evidence="3" id="KW-1185">Reference proteome</keyword>
<accession>A0AAN9LM64</accession>
<feature type="compositionally biased region" description="Basic and acidic residues" evidence="1">
    <location>
        <begin position="69"/>
        <end position="95"/>
    </location>
</feature>
<proteinExistence type="predicted"/>
<dbReference type="AlphaFoldDB" id="A0AAN9LM64"/>
<name>A0AAN9LM64_CANGL</name>
<protein>
    <submittedName>
        <fullName evidence="2">Uncharacterized protein</fullName>
    </submittedName>
</protein>
<evidence type="ECO:0000256" key="1">
    <source>
        <dbReference type="SAM" id="MobiDB-lite"/>
    </source>
</evidence>
<comment type="caution">
    <text evidence="2">The sequence shown here is derived from an EMBL/GenBank/DDBJ whole genome shotgun (WGS) entry which is preliminary data.</text>
</comment>
<evidence type="ECO:0000313" key="2">
    <source>
        <dbReference type="EMBL" id="KAK7338680.1"/>
    </source>
</evidence>
<organism evidence="2 3">
    <name type="scientific">Canavalia gladiata</name>
    <name type="common">Sword bean</name>
    <name type="synonym">Dolichos gladiatus</name>
    <dbReference type="NCBI Taxonomy" id="3824"/>
    <lineage>
        <taxon>Eukaryota</taxon>
        <taxon>Viridiplantae</taxon>
        <taxon>Streptophyta</taxon>
        <taxon>Embryophyta</taxon>
        <taxon>Tracheophyta</taxon>
        <taxon>Spermatophyta</taxon>
        <taxon>Magnoliopsida</taxon>
        <taxon>eudicotyledons</taxon>
        <taxon>Gunneridae</taxon>
        <taxon>Pentapetalae</taxon>
        <taxon>rosids</taxon>
        <taxon>fabids</taxon>
        <taxon>Fabales</taxon>
        <taxon>Fabaceae</taxon>
        <taxon>Papilionoideae</taxon>
        <taxon>50 kb inversion clade</taxon>
        <taxon>NPAAA clade</taxon>
        <taxon>indigoferoid/millettioid clade</taxon>
        <taxon>Phaseoleae</taxon>
        <taxon>Canavalia</taxon>
    </lineage>
</organism>
<feature type="region of interest" description="Disordered" evidence="1">
    <location>
        <begin position="67"/>
        <end position="95"/>
    </location>
</feature>
<dbReference type="EMBL" id="JAYMYQ010000004">
    <property type="protein sequence ID" value="KAK7338680.1"/>
    <property type="molecule type" value="Genomic_DNA"/>
</dbReference>
<gene>
    <name evidence="2" type="ORF">VNO77_19305</name>
</gene>
<sequence>MHGSWRKSSPPLVSSHLACIVWPTSITPMQRRPTGDRSGALPHQHGSLSIMRGVCQANVRKAVAMPKFTQHESVESHESHAKTRDPRRFNGEETM</sequence>